<evidence type="ECO:0000313" key="6">
    <source>
        <dbReference type="Proteomes" id="UP000033187"/>
    </source>
</evidence>
<evidence type="ECO:0000259" key="4">
    <source>
        <dbReference type="PROSITE" id="PS51891"/>
    </source>
</evidence>
<dbReference type="SUPFAM" id="SSF51316">
    <property type="entry name" value="Mss4-like"/>
    <property type="match status" value="1"/>
</dbReference>
<dbReference type="KEGG" id="fil:BN1229_v1_1299"/>
<dbReference type="PROSITE" id="PS51891">
    <property type="entry name" value="CENP_V_GFA"/>
    <property type="match status" value="1"/>
</dbReference>
<dbReference type="InterPro" id="IPR011057">
    <property type="entry name" value="Mss4-like_sf"/>
</dbReference>
<keyword evidence="2" id="KW-0479">Metal-binding</keyword>
<dbReference type="GO" id="GO:0046872">
    <property type="term" value="F:metal ion binding"/>
    <property type="evidence" value="ECO:0007669"/>
    <property type="project" value="UniProtKB-KW"/>
</dbReference>
<dbReference type="EMBL" id="LN829119">
    <property type="protein sequence ID" value="CPR17530.1"/>
    <property type="molecule type" value="Genomic_DNA"/>
</dbReference>
<dbReference type="InterPro" id="IPR006913">
    <property type="entry name" value="CENP-V/GFA"/>
</dbReference>
<proteinExistence type="inferred from homology"/>
<dbReference type="RefSeq" id="WP_046477365.1">
    <property type="nucleotide sequence ID" value="NZ_LN829118.1"/>
</dbReference>
<sequence>MTELKTLTGGCHCGVVRFEAEADPNQAMECNCSHCQRKGFILTFTPAEKFHLLSGADKLTEYRFNKRAIAHRFCSVCGVQPFGMGTGPDGTETAAINLRCIDDIDIATLSPQKVDGKSY</sequence>
<reference evidence="6" key="1">
    <citation type="submission" date="2015-02" db="EMBL/GenBank/DDBJ databases">
        <authorList>
            <person name="Chooi Y.-H."/>
        </authorList>
    </citation>
    <scope>NUCLEOTIDE SEQUENCE [LARGE SCALE GENOMIC DNA]</scope>
    <source>
        <strain evidence="6">strain Y</strain>
    </source>
</reference>
<evidence type="ECO:0000256" key="1">
    <source>
        <dbReference type="ARBA" id="ARBA00005495"/>
    </source>
</evidence>
<keyword evidence="3" id="KW-0862">Zinc</keyword>
<dbReference type="PANTHER" id="PTHR28620">
    <property type="entry name" value="CENTROMERE PROTEIN V"/>
    <property type="match status" value="1"/>
</dbReference>
<organism evidence="5 6">
    <name type="scientific">Candidatus Filomicrobium marinum</name>
    <dbReference type="NCBI Taxonomy" id="1608628"/>
    <lineage>
        <taxon>Bacteria</taxon>
        <taxon>Pseudomonadati</taxon>
        <taxon>Pseudomonadota</taxon>
        <taxon>Alphaproteobacteria</taxon>
        <taxon>Hyphomicrobiales</taxon>
        <taxon>Hyphomicrobiaceae</taxon>
        <taxon>Filomicrobium</taxon>
    </lineage>
</organism>
<evidence type="ECO:0000256" key="3">
    <source>
        <dbReference type="ARBA" id="ARBA00022833"/>
    </source>
</evidence>
<evidence type="ECO:0000256" key="2">
    <source>
        <dbReference type="ARBA" id="ARBA00022723"/>
    </source>
</evidence>
<dbReference type="Proteomes" id="UP000033187">
    <property type="component" value="Chromosome 1"/>
</dbReference>
<dbReference type="Pfam" id="PF04828">
    <property type="entry name" value="GFA"/>
    <property type="match status" value="1"/>
</dbReference>
<dbReference type="OrthoDB" id="9805575at2"/>
<dbReference type="PANTHER" id="PTHR28620:SF1">
    <property type="entry name" value="CENP-V_GFA DOMAIN-CONTAINING PROTEIN"/>
    <property type="match status" value="1"/>
</dbReference>
<gene>
    <name evidence="5" type="ORF">YBN1229_v1_1298</name>
</gene>
<dbReference type="KEGG" id="fiy:BN1229_v1_1298"/>
<accession>A0A0D6JE02</accession>
<evidence type="ECO:0000313" key="5">
    <source>
        <dbReference type="EMBL" id="CPR17530.1"/>
    </source>
</evidence>
<keyword evidence="6" id="KW-1185">Reference proteome</keyword>
<dbReference type="InterPro" id="IPR052355">
    <property type="entry name" value="CENP-V-like"/>
</dbReference>
<dbReference type="GO" id="GO:0016846">
    <property type="term" value="F:carbon-sulfur lyase activity"/>
    <property type="evidence" value="ECO:0007669"/>
    <property type="project" value="InterPro"/>
</dbReference>
<feature type="domain" description="CENP-V/GFA" evidence="4">
    <location>
        <begin position="7"/>
        <end position="119"/>
    </location>
</feature>
<dbReference type="AlphaFoldDB" id="A0A0D6JE02"/>
<protein>
    <recommendedName>
        <fullName evidence="4">CENP-V/GFA domain-containing protein</fullName>
    </recommendedName>
</protein>
<dbReference type="Gene3D" id="2.170.150.70">
    <property type="match status" value="1"/>
</dbReference>
<comment type="similarity">
    <text evidence="1">Belongs to the Gfa family.</text>
</comment>
<name>A0A0D6JE02_9HYPH</name>